<dbReference type="SUPFAM" id="SSF51556">
    <property type="entry name" value="Metallo-dependent hydrolases"/>
    <property type="match status" value="1"/>
</dbReference>
<dbReference type="PANTHER" id="PTHR11647">
    <property type="entry name" value="HYDRANTOINASE/DIHYDROPYRIMIDINASE FAMILY MEMBER"/>
    <property type="match status" value="1"/>
</dbReference>
<dbReference type="InterPro" id="IPR050378">
    <property type="entry name" value="Metallo-dep_Hydrolases_sf"/>
</dbReference>
<protein>
    <submittedName>
        <fullName evidence="3">Unannotated protein</fullName>
    </submittedName>
</protein>
<dbReference type="AlphaFoldDB" id="A0A6J7BKT9"/>
<dbReference type="SUPFAM" id="SSF51338">
    <property type="entry name" value="Composite domain of metallo-dependent hydrolases"/>
    <property type="match status" value="1"/>
</dbReference>
<evidence type="ECO:0000313" key="3">
    <source>
        <dbReference type="EMBL" id="CAB4846326.1"/>
    </source>
</evidence>
<dbReference type="GO" id="GO:0016812">
    <property type="term" value="F:hydrolase activity, acting on carbon-nitrogen (but not peptide) bonds, in cyclic amides"/>
    <property type="evidence" value="ECO:0007669"/>
    <property type="project" value="TreeGrafter"/>
</dbReference>
<sequence>MRSRDHDPHFVGQMGHGHQGDLWKGLRMNELAIVSTDHCPFCMKDQKELGLGNFAAIPNGIGSVEHRMELLYQGVVAGEITLERWVETCCTTPARMFGMYPRKGVIAPGADADVVVWDPNTKTKIGINDKHHMNMDHSAWEGYVIDGKVDTVISRGTVVVENDQYIGRKGHGKYIKRGLSQYLV</sequence>
<evidence type="ECO:0000256" key="1">
    <source>
        <dbReference type="ARBA" id="ARBA00001947"/>
    </source>
</evidence>
<reference evidence="3" key="1">
    <citation type="submission" date="2020-05" db="EMBL/GenBank/DDBJ databases">
        <authorList>
            <person name="Chiriac C."/>
            <person name="Salcher M."/>
            <person name="Ghai R."/>
            <person name="Kavagutti S V."/>
        </authorList>
    </citation>
    <scope>NUCLEOTIDE SEQUENCE</scope>
</reference>
<dbReference type="InterPro" id="IPR011059">
    <property type="entry name" value="Metal-dep_hydrolase_composite"/>
</dbReference>
<accession>A0A6J7BKT9</accession>
<comment type="cofactor">
    <cofactor evidence="1">
        <name>Zn(2+)</name>
        <dbReference type="ChEBI" id="CHEBI:29105"/>
    </cofactor>
</comment>
<dbReference type="InterPro" id="IPR032466">
    <property type="entry name" value="Metal_Hydrolase"/>
</dbReference>
<dbReference type="Pfam" id="PF01979">
    <property type="entry name" value="Amidohydro_1"/>
    <property type="match status" value="1"/>
</dbReference>
<dbReference type="PANTHER" id="PTHR11647:SF1">
    <property type="entry name" value="COLLAPSIN RESPONSE MEDIATOR PROTEIN"/>
    <property type="match status" value="1"/>
</dbReference>
<dbReference type="GO" id="GO:0005829">
    <property type="term" value="C:cytosol"/>
    <property type="evidence" value="ECO:0007669"/>
    <property type="project" value="TreeGrafter"/>
</dbReference>
<dbReference type="InterPro" id="IPR006680">
    <property type="entry name" value="Amidohydro-rel"/>
</dbReference>
<name>A0A6J7BKT9_9ZZZZ</name>
<dbReference type="EMBL" id="CAFBIY010000006">
    <property type="protein sequence ID" value="CAB4846326.1"/>
    <property type="molecule type" value="Genomic_DNA"/>
</dbReference>
<dbReference type="Gene3D" id="3.20.20.140">
    <property type="entry name" value="Metal-dependent hydrolases"/>
    <property type="match status" value="1"/>
</dbReference>
<feature type="domain" description="Amidohydrolase-related" evidence="2">
    <location>
        <begin position="32"/>
        <end position="159"/>
    </location>
</feature>
<evidence type="ECO:0000259" key="2">
    <source>
        <dbReference type="Pfam" id="PF01979"/>
    </source>
</evidence>
<organism evidence="3">
    <name type="scientific">freshwater metagenome</name>
    <dbReference type="NCBI Taxonomy" id="449393"/>
    <lineage>
        <taxon>unclassified sequences</taxon>
        <taxon>metagenomes</taxon>
        <taxon>ecological metagenomes</taxon>
    </lineage>
</organism>
<gene>
    <name evidence="3" type="ORF">UFOPK3267_00189</name>
</gene>
<proteinExistence type="predicted"/>